<dbReference type="InterPro" id="IPR006311">
    <property type="entry name" value="TAT_signal"/>
</dbReference>
<dbReference type="PROSITE" id="PS51318">
    <property type="entry name" value="TAT"/>
    <property type="match status" value="1"/>
</dbReference>
<keyword evidence="1" id="KW-0732">Signal</keyword>
<dbReference type="Gene3D" id="1.10.606.10">
    <property type="entry name" value="Vanadium-containing Chloroperoxidase, domain 2"/>
    <property type="match status" value="1"/>
</dbReference>
<dbReference type="RefSeq" id="WP_350723077.1">
    <property type="nucleotide sequence ID" value="NZ_JBEPCO010000041.1"/>
</dbReference>
<sequence>MITSRRSPLAAVTPRRRSLLLGGASTVTLATMGLSGTAAAGSAATAPVDFDFDTGNFIWDLIYRFSPLESAIAPMDATVLHRFVHLSTTAWFDAVAPYHPTAVGVHSRLGRRPSSEAATNRNKNIAGMYASYRVVQGVEAGREAAFRDLMIAVGLNPDDTSEDRTSPVGIGNLAGKAVVAAAERDGMNQLGDVGRRYNGRPYADYTGYRPVNTAYELEHPSRWQPNRGPHSRRLGADTGDKGIFVVQHFVTPQMALTRAHTFRDPSRFKLAPPRHTDHTRVRDYKRSVDEVLEASAGLTDEQKVAVEFFDDKLLGIGRSVGAAGRAHADEMDLDRWVHLFFTNTVSLFDALVVCWYQKVKYDSVRPFSAIRHVYGSNPVTAWGGPGKGRVTDIPADEWTSYLNVGDHPEYPSGSTTLCAAQAQAVRRFFDDDVLDLRFTTAAGKTRVEPGITPARDVELHYSTWTDFVRECAVSRVRGGVHFRKTVEESIAFGTQFGDLGFEYAQRHINGDVAS</sequence>
<evidence type="ECO:0000313" key="4">
    <source>
        <dbReference type="EMBL" id="MER6907130.1"/>
    </source>
</evidence>
<dbReference type="InterPro" id="IPR036938">
    <property type="entry name" value="PAP2/HPO_sf"/>
</dbReference>
<dbReference type="InterPro" id="IPR016119">
    <property type="entry name" value="Br/Cl_peroxidase_C"/>
</dbReference>
<feature type="chain" id="PRO_5046042906" evidence="1">
    <location>
        <begin position="41"/>
        <end position="514"/>
    </location>
</feature>
<dbReference type="PANTHER" id="PTHR34599:SF2">
    <property type="entry name" value="TRAF-TYPE DOMAIN-CONTAINING PROTEIN"/>
    <property type="match status" value="1"/>
</dbReference>
<proteinExistence type="predicted"/>
<dbReference type="EMBL" id="JBEPCV010000028">
    <property type="protein sequence ID" value="MER6907130.1"/>
    <property type="molecule type" value="Genomic_DNA"/>
</dbReference>
<dbReference type="PANTHER" id="PTHR34599">
    <property type="entry name" value="PEROXIDASE-RELATED"/>
    <property type="match status" value="1"/>
</dbReference>
<dbReference type="Pfam" id="PF21167">
    <property type="entry name" value="DUF6851"/>
    <property type="match status" value="1"/>
</dbReference>
<comment type="caution">
    <text evidence="4">The sequence shown here is derived from an EMBL/GenBank/DDBJ whole genome shotgun (WGS) entry which is preliminary data.</text>
</comment>
<dbReference type="InterPro" id="IPR055161">
    <property type="entry name" value="NapH1-like_2nd"/>
</dbReference>
<keyword evidence="5" id="KW-1185">Reference proteome</keyword>
<dbReference type="CDD" id="cd03398">
    <property type="entry name" value="PAP2_haloperoxidase"/>
    <property type="match status" value="1"/>
</dbReference>
<dbReference type="SUPFAM" id="SSF48317">
    <property type="entry name" value="Acid phosphatase/Vanadium-dependent haloperoxidase"/>
    <property type="match status" value="1"/>
</dbReference>
<organism evidence="4 5">
    <name type="scientific">Streptomyces flaveolus</name>
    <dbReference type="NCBI Taxonomy" id="67297"/>
    <lineage>
        <taxon>Bacteria</taxon>
        <taxon>Bacillati</taxon>
        <taxon>Actinomycetota</taxon>
        <taxon>Actinomycetes</taxon>
        <taxon>Kitasatosporales</taxon>
        <taxon>Streptomycetaceae</taxon>
        <taxon>Streptomyces</taxon>
    </lineage>
</organism>
<accession>A0ABV1VM90</accession>
<evidence type="ECO:0000259" key="3">
    <source>
        <dbReference type="Pfam" id="PF22778"/>
    </source>
</evidence>
<keyword evidence="4" id="KW-0575">Peroxidase</keyword>
<feature type="domain" description="DUF6851" evidence="2">
    <location>
        <begin position="86"/>
        <end position="225"/>
    </location>
</feature>
<reference evidence="4 5" key="1">
    <citation type="submission" date="2024-06" db="EMBL/GenBank/DDBJ databases">
        <title>The Natural Products Discovery Center: Release of the First 8490 Sequenced Strains for Exploring Actinobacteria Biosynthetic Diversity.</title>
        <authorList>
            <person name="Kalkreuter E."/>
            <person name="Kautsar S.A."/>
            <person name="Yang D."/>
            <person name="Bader C.D."/>
            <person name="Teijaro C.N."/>
            <person name="Fluegel L."/>
            <person name="Davis C.M."/>
            <person name="Simpson J.R."/>
            <person name="Lauterbach L."/>
            <person name="Steele A.D."/>
            <person name="Gui C."/>
            <person name="Meng S."/>
            <person name="Li G."/>
            <person name="Viehrig K."/>
            <person name="Ye F."/>
            <person name="Su P."/>
            <person name="Kiefer A.F."/>
            <person name="Nichols A."/>
            <person name="Cepeda A.J."/>
            <person name="Yan W."/>
            <person name="Fan B."/>
            <person name="Jiang Y."/>
            <person name="Adhikari A."/>
            <person name="Zheng C.-J."/>
            <person name="Schuster L."/>
            <person name="Cowan T.M."/>
            <person name="Smanski M.J."/>
            <person name="Chevrette M.G."/>
            <person name="De Carvalho L.P.S."/>
            <person name="Shen B."/>
        </authorList>
    </citation>
    <scope>NUCLEOTIDE SEQUENCE [LARGE SCALE GENOMIC DNA]</scope>
    <source>
        <strain evidence="4 5">NPDC000632</strain>
    </source>
</reference>
<dbReference type="InterPro" id="IPR052559">
    <property type="entry name" value="V-haloperoxidase"/>
</dbReference>
<dbReference type="Pfam" id="PF22778">
    <property type="entry name" value="VCPO_2nd"/>
    <property type="match status" value="1"/>
</dbReference>
<feature type="domain" description="Vanadium-dependent haloperoxidase NapH1-like second helical-bundle" evidence="3">
    <location>
        <begin position="339"/>
        <end position="512"/>
    </location>
</feature>
<dbReference type="Proteomes" id="UP001490330">
    <property type="component" value="Unassembled WGS sequence"/>
</dbReference>
<dbReference type="GO" id="GO:0004601">
    <property type="term" value="F:peroxidase activity"/>
    <property type="evidence" value="ECO:0007669"/>
    <property type="project" value="UniProtKB-KW"/>
</dbReference>
<name>A0ABV1VM90_9ACTN</name>
<dbReference type="EC" id="1.11.1.-" evidence="4"/>
<evidence type="ECO:0000259" key="2">
    <source>
        <dbReference type="Pfam" id="PF21167"/>
    </source>
</evidence>
<protein>
    <submittedName>
        <fullName evidence="4">Vanadium-dependent haloperoxidase</fullName>
        <ecNumber evidence="4">1.11.1.-</ecNumber>
    </submittedName>
</protein>
<keyword evidence="4" id="KW-0560">Oxidoreductase</keyword>
<evidence type="ECO:0000313" key="5">
    <source>
        <dbReference type="Proteomes" id="UP001490330"/>
    </source>
</evidence>
<feature type="signal peptide" evidence="1">
    <location>
        <begin position="1"/>
        <end position="40"/>
    </location>
</feature>
<evidence type="ECO:0000256" key="1">
    <source>
        <dbReference type="SAM" id="SignalP"/>
    </source>
</evidence>
<dbReference type="InterPro" id="IPR049283">
    <property type="entry name" value="DUF6851"/>
</dbReference>
<gene>
    <name evidence="4" type="ORF">ABT322_26015</name>
</gene>